<dbReference type="InterPro" id="IPR037196">
    <property type="entry name" value="HSP90_C"/>
</dbReference>
<dbReference type="GO" id="GO:0140662">
    <property type="term" value="F:ATP-dependent protein folding chaperone"/>
    <property type="evidence" value="ECO:0007669"/>
    <property type="project" value="InterPro"/>
</dbReference>
<dbReference type="SUPFAM" id="SSF110942">
    <property type="entry name" value="HSP90 C-terminal domain"/>
    <property type="match status" value="1"/>
</dbReference>
<evidence type="ECO:0000313" key="3">
    <source>
        <dbReference type="Proteomes" id="UP000887574"/>
    </source>
</evidence>
<dbReference type="InterPro" id="IPR001404">
    <property type="entry name" value="Hsp90_fam"/>
</dbReference>
<dbReference type="GO" id="GO:0005524">
    <property type="term" value="F:ATP binding"/>
    <property type="evidence" value="ECO:0007669"/>
    <property type="project" value="InterPro"/>
</dbReference>
<dbReference type="WBParaSite" id="jg26352">
    <property type="protein sequence ID" value="jg26352"/>
    <property type="gene ID" value="jg26352"/>
</dbReference>
<dbReference type="Proteomes" id="UP000887574">
    <property type="component" value="Unplaced"/>
</dbReference>
<keyword evidence="2" id="KW-0143">Chaperone</keyword>
<dbReference type="Pfam" id="PF00183">
    <property type="entry name" value="HSP90"/>
    <property type="match status" value="1"/>
</dbReference>
<evidence type="ECO:0000313" key="4">
    <source>
        <dbReference type="WBParaSite" id="jg26352"/>
    </source>
</evidence>
<name>A0A915E3M0_9BILA</name>
<dbReference type="GO" id="GO:0016887">
    <property type="term" value="F:ATP hydrolysis activity"/>
    <property type="evidence" value="ECO:0007669"/>
    <property type="project" value="InterPro"/>
</dbReference>
<accession>A0A915E3M0</accession>
<evidence type="ECO:0000256" key="1">
    <source>
        <dbReference type="ARBA" id="ARBA00008239"/>
    </source>
</evidence>
<dbReference type="AlphaFoldDB" id="A0A915E3M0"/>
<reference evidence="4" key="1">
    <citation type="submission" date="2022-11" db="UniProtKB">
        <authorList>
            <consortium name="WormBaseParasite"/>
        </authorList>
    </citation>
    <scope>IDENTIFICATION</scope>
</reference>
<comment type="similarity">
    <text evidence="1">Belongs to the heat shock protein 90 family.</text>
</comment>
<protein>
    <submittedName>
        <fullName evidence="4">Uncharacterized protein</fullName>
    </submittedName>
</protein>
<dbReference type="Gene3D" id="1.20.120.790">
    <property type="entry name" value="Heat shock protein 90, C-terminal domain"/>
    <property type="match status" value="1"/>
</dbReference>
<proteinExistence type="inferred from homology"/>
<evidence type="ECO:0000256" key="2">
    <source>
        <dbReference type="ARBA" id="ARBA00023186"/>
    </source>
</evidence>
<sequence>MEKTFEPLTNWLKDAGLKDKIEKAVVSQRLTSSPSALVASSYGWSGNMERICQARDPTQEFYANQKKTFEINPRHPVIKELLKRVEADKEDPIAASTAQLLFETATLRSGFSLQDQVGFASRIENLIEMKETGNAILSSTEMDLKNVNIICDEKLNFKVAFRFPATRSSRVFGLTTIKSPTRSLIIPLSVLSTHSFYGLEWCTSTASSVQCLAAMSSLAYGLIHQQQSNPVMDYTLLNNLINHHYNTNNSVSSKSDGCENHAPADLAAEMNSVLAMHNNIALNPSFLQNSNLFALVSLLICIYHILYIFKSISISGQSSIQSQKKIPRVNLRVRRSQSLEPSAIPPKSVFNVRFLAAGIPIPHYCSRIKSFSIHQTNDYVVPPPKPLPQILRSPGAPSGRRSCAAAEFMAGGPPAGLVPGSSGSFCYDLAAAAALVNGASNPATGYNYYYDPMSHYYSPGSSYGAPSTTHYGFEGQYTTLFMRHPLQL</sequence>
<dbReference type="GO" id="GO:0051082">
    <property type="term" value="F:unfolded protein binding"/>
    <property type="evidence" value="ECO:0007669"/>
    <property type="project" value="InterPro"/>
</dbReference>
<organism evidence="3 4">
    <name type="scientific">Ditylenchus dipsaci</name>
    <dbReference type="NCBI Taxonomy" id="166011"/>
    <lineage>
        <taxon>Eukaryota</taxon>
        <taxon>Metazoa</taxon>
        <taxon>Ecdysozoa</taxon>
        <taxon>Nematoda</taxon>
        <taxon>Chromadorea</taxon>
        <taxon>Rhabditida</taxon>
        <taxon>Tylenchina</taxon>
        <taxon>Tylenchomorpha</taxon>
        <taxon>Sphaerularioidea</taxon>
        <taxon>Anguinidae</taxon>
        <taxon>Anguininae</taxon>
        <taxon>Ditylenchus</taxon>
    </lineage>
</organism>
<keyword evidence="3" id="KW-1185">Reference proteome</keyword>
<dbReference type="PANTHER" id="PTHR11528">
    <property type="entry name" value="HEAT SHOCK PROTEIN 90 FAMILY MEMBER"/>
    <property type="match status" value="1"/>
</dbReference>